<sequence length="555" mass="63118">MNKETSYFKCSQNSSVSEKMKSIYCSLPFLFVVVCSLSWVNASANSHENFLDCLSSYHPQESSSISRVICTETNSSYSEILESSIQNYRFFTTNTPKPLVIVTPLNISHVQATIHCSKKHGLQIRIRSGGHDFEGLSYVSQVPFVVFDLVHFRSIDVDVENEEAWIQSGAITGEVYYRINERSTNLTFPGAVGHTVGIGGFISGGGYGLLFRKYGLAADNVIDAMFVDANGRILDRKSMGEDLFWAIRGGGGGSFGIVLSWKVKLVHVPSTVTVAAVRRTLEQNATQLLHRWQYVAPNLPNDVYSVVSISTTNSSENGERTVVATFVSVFQGGANEFIPLMQERFPELGLVREDYIEMTWIESILLLTGLTNQTSEVLLDRSYKNFFLSPSFKGKSDYMRKPMPEIVIQGLWSRLLEDEARISTLNIIAYGGKMDEIPETEIPFPHRKGTLYKISYYVGWQEEDNSNPQRYISWIRKVYKYMGPFVSKYPREAYLNYRDLDIGRNNNEGKASYKQASVWGRKYFKENFDRLTYVKAKIDPENFFRHEQSIPPRFH</sequence>
<evidence type="ECO:0000256" key="1">
    <source>
        <dbReference type="ARBA" id="ARBA00001974"/>
    </source>
</evidence>
<dbReference type="Pfam" id="PF08031">
    <property type="entry name" value="BBE"/>
    <property type="match status" value="1"/>
</dbReference>
<dbReference type="RefSeq" id="XP_016713910.1">
    <property type="nucleotide sequence ID" value="XM_016858421.2"/>
</dbReference>
<dbReference type="FunFam" id="3.30.43.10:FF:000004">
    <property type="entry name" value="Berberine bridge enzyme-like 15"/>
    <property type="match status" value="1"/>
</dbReference>
<comment type="cofactor">
    <cofactor evidence="1">
        <name>FAD</name>
        <dbReference type="ChEBI" id="CHEBI:57692"/>
    </cofactor>
</comment>
<dbReference type="SUPFAM" id="SSF56176">
    <property type="entry name" value="FAD-binding/transporter-associated domain-like"/>
    <property type="match status" value="1"/>
</dbReference>
<evidence type="ECO:0000256" key="11">
    <source>
        <dbReference type="ARBA" id="ARBA00023157"/>
    </source>
</evidence>
<keyword evidence="6" id="KW-0285">Flavoprotein</keyword>
<comment type="similarity">
    <text evidence="3">Belongs to the oxygen-dependent FAD-linked oxidoreductase family.</text>
</comment>
<keyword evidence="14" id="KW-1185">Reference proteome</keyword>
<evidence type="ECO:0000256" key="12">
    <source>
        <dbReference type="ARBA" id="ARBA00023180"/>
    </source>
</evidence>
<keyword evidence="11" id="KW-1015">Disulfide bond</keyword>
<evidence type="ECO:0000256" key="8">
    <source>
        <dbReference type="ARBA" id="ARBA00022741"/>
    </source>
</evidence>
<dbReference type="STRING" id="3635.A0A1U8LHA0"/>
<feature type="domain" description="FAD-binding PCMH-type" evidence="13">
    <location>
        <begin position="94"/>
        <end position="268"/>
    </location>
</feature>
<dbReference type="InterPro" id="IPR012951">
    <property type="entry name" value="BBE"/>
</dbReference>
<evidence type="ECO:0000259" key="13">
    <source>
        <dbReference type="PROSITE" id="PS51387"/>
    </source>
</evidence>
<dbReference type="GO" id="GO:0016491">
    <property type="term" value="F:oxidoreductase activity"/>
    <property type="evidence" value="ECO:0007669"/>
    <property type="project" value="UniProtKB-KW"/>
</dbReference>
<keyword evidence="5" id="KW-0964">Secreted</keyword>
<evidence type="ECO:0000256" key="3">
    <source>
        <dbReference type="ARBA" id="ARBA00005466"/>
    </source>
</evidence>
<evidence type="ECO:0000256" key="10">
    <source>
        <dbReference type="ARBA" id="ARBA00023002"/>
    </source>
</evidence>
<proteinExistence type="inferred from homology"/>
<dbReference type="Pfam" id="PF01565">
    <property type="entry name" value="FAD_binding_4"/>
    <property type="match status" value="1"/>
</dbReference>
<evidence type="ECO:0000256" key="9">
    <source>
        <dbReference type="ARBA" id="ARBA00022827"/>
    </source>
</evidence>
<evidence type="ECO:0000256" key="7">
    <source>
        <dbReference type="ARBA" id="ARBA00022729"/>
    </source>
</evidence>
<dbReference type="InterPro" id="IPR006094">
    <property type="entry name" value="Oxid_FAD_bind_N"/>
</dbReference>
<dbReference type="PROSITE" id="PS51387">
    <property type="entry name" value="FAD_PCMH"/>
    <property type="match status" value="1"/>
</dbReference>
<dbReference type="InterPro" id="IPR016166">
    <property type="entry name" value="FAD-bd_PCMH"/>
</dbReference>
<reference evidence="15" key="2">
    <citation type="submission" date="2025-08" db="UniProtKB">
        <authorList>
            <consortium name="RefSeq"/>
        </authorList>
    </citation>
    <scope>IDENTIFICATION</scope>
</reference>
<dbReference type="Gene3D" id="3.30.465.10">
    <property type="match status" value="1"/>
</dbReference>
<organism evidence="14 15">
    <name type="scientific">Gossypium hirsutum</name>
    <name type="common">Upland cotton</name>
    <name type="synonym">Gossypium mexicanum</name>
    <dbReference type="NCBI Taxonomy" id="3635"/>
    <lineage>
        <taxon>Eukaryota</taxon>
        <taxon>Viridiplantae</taxon>
        <taxon>Streptophyta</taxon>
        <taxon>Embryophyta</taxon>
        <taxon>Tracheophyta</taxon>
        <taxon>Spermatophyta</taxon>
        <taxon>Magnoliopsida</taxon>
        <taxon>eudicotyledons</taxon>
        <taxon>Gunneridae</taxon>
        <taxon>Pentapetalae</taxon>
        <taxon>rosids</taxon>
        <taxon>malvids</taxon>
        <taxon>Malvales</taxon>
        <taxon>Malvaceae</taxon>
        <taxon>Malvoideae</taxon>
        <taxon>Gossypium</taxon>
    </lineage>
</organism>
<accession>A0A1U8LHA0</accession>
<evidence type="ECO:0000313" key="15">
    <source>
        <dbReference type="RefSeq" id="XP_016713910.1"/>
    </source>
</evidence>
<evidence type="ECO:0000256" key="5">
    <source>
        <dbReference type="ARBA" id="ARBA00022525"/>
    </source>
</evidence>
<evidence type="ECO:0000313" key="14">
    <source>
        <dbReference type="Proteomes" id="UP000818029"/>
    </source>
</evidence>
<keyword evidence="9" id="KW-0274">FAD</keyword>
<comment type="subcellular location">
    <subcellularLocation>
        <location evidence="2">Secreted</location>
        <location evidence="2">Cell wall</location>
    </subcellularLocation>
</comment>
<keyword evidence="12" id="KW-0325">Glycoprotein</keyword>
<keyword evidence="10" id="KW-0560">Oxidoreductase</keyword>
<reference evidence="14" key="1">
    <citation type="journal article" date="2020" name="Nat. Genet.">
        <title>Genomic diversifications of five Gossypium allopolyploid species and their impact on cotton improvement.</title>
        <authorList>
            <person name="Chen Z.J."/>
            <person name="Sreedasyam A."/>
            <person name="Ando A."/>
            <person name="Song Q."/>
            <person name="De Santiago L.M."/>
            <person name="Hulse-Kemp A.M."/>
            <person name="Ding M."/>
            <person name="Ye W."/>
            <person name="Kirkbride R.C."/>
            <person name="Jenkins J."/>
            <person name="Plott C."/>
            <person name="Lovell J."/>
            <person name="Lin Y.M."/>
            <person name="Vaughn R."/>
            <person name="Liu B."/>
            <person name="Simpson S."/>
            <person name="Scheffler B.E."/>
            <person name="Wen L."/>
            <person name="Saski C.A."/>
            <person name="Grover C.E."/>
            <person name="Hu G."/>
            <person name="Conover J.L."/>
            <person name="Carlson J.W."/>
            <person name="Shu S."/>
            <person name="Boston L.B."/>
            <person name="Williams M."/>
            <person name="Peterson D.G."/>
            <person name="McGee K."/>
            <person name="Jones D.C."/>
            <person name="Wendel J.F."/>
            <person name="Stelly D.M."/>
            <person name="Grimwood J."/>
            <person name="Schmutz J."/>
        </authorList>
    </citation>
    <scope>NUCLEOTIDE SEQUENCE [LARGE SCALE GENOMIC DNA]</scope>
    <source>
        <strain evidence="14">cv. TM-1</strain>
    </source>
</reference>
<keyword evidence="4" id="KW-0134">Cell wall</keyword>
<dbReference type="Proteomes" id="UP000818029">
    <property type="component" value="Chromosome A02"/>
</dbReference>
<keyword evidence="8" id="KW-0547">Nucleotide-binding</keyword>
<dbReference type="GO" id="GO:0071949">
    <property type="term" value="F:FAD binding"/>
    <property type="evidence" value="ECO:0007669"/>
    <property type="project" value="InterPro"/>
</dbReference>
<dbReference type="GeneID" id="107927359"/>
<dbReference type="InterPro" id="IPR016169">
    <property type="entry name" value="FAD-bd_PCMH_sub2"/>
</dbReference>
<dbReference type="InterPro" id="IPR036318">
    <property type="entry name" value="FAD-bd_PCMH-like_sf"/>
</dbReference>
<dbReference type="AlphaFoldDB" id="A0A1U8LHA0"/>
<evidence type="ECO:0000256" key="6">
    <source>
        <dbReference type="ARBA" id="ARBA00022630"/>
    </source>
</evidence>
<dbReference type="KEGG" id="ghi:107927359"/>
<dbReference type="OrthoDB" id="407275at2759"/>
<dbReference type="PANTHER" id="PTHR32448">
    <property type="entry name" value="OS08G0158400 PROTEIN"/>
    <property type="match status" value="1"/>
</dbReference>
<evidence type="ECO:0000256" key="4">
    <source>
        <dbReference type="ARBA" id="ARBA00022512"/>
    </source>
</evidence>
<dbReference type="Gene3D" id="3.40.462.20">
    <property type="match status" value="1"/>
</dbReference>
<dbReference type="InterPro" id="IPR016167">
    <property type="entry name" value="FAD-bd_PCMH_sub1"/>
</dbReference>
<dbReference type="Gene3D" id="3.30.43.10">
    <property type="entry name" value="Uridine Diphospho-n-acetylenolpyruvylglucosamine Reductase, domain 2"/>
    <property type="match status" value="1"/>
</dbReference>
<name>A0A1U8LHA0_GOSHI</name>
<keyword evidence="7" id="KW-0732">Signal</keyword>
<gene>
    <name evidence="15" type="primary">LOC107927359</name>
</gene>
<evidence type="ECO:0000256" key="2">
    <source>
        <dbReference type="ARBA" id="ARBA00004191"/>
    </source>
</evidence>
<dbReference type="PaxDb" id="3635-A0A1U8LHA0"/>
<protein>
    <submittedName>
        <fullName evidence="15">Berberine bridge enzyme-like 8</fullName>
    </submittedName>
</protein>